<dbReference type="STRING" id="74649.A0A2P6QT98"/>
<keyword evidence="4" id="KW-0479">Metal-binding</keyword>
<dbReference type="PANTHER" id="PTHR44489:SF14">
    <property type="entry name" value="ZINC FINGER CCCH DOMAIN-CONTAINING PROTEIN 59-RELATED"/>
    <property type="match status" value="1"/>
</dbReference>
<dbReference type="EMBL" id="PDCK01000042">
    <property type="protein sequence ID" value="PRQ37413.1"/>
    <property type="molecule type" value="Genomic_DNA"/>
</dbReference>
<dbReference type="Pfam" id="PF23754">
    <property type="entry name" value="Beta-prop_IP5PC_F"/>
    <property type="match status" value="1"/>
</dbReference>
<organism evidence="6 7">
    <name type="scientific">Rosa chinensis</name>
    <name type="common">China rose</name>
    <dbReference type="NCBI Taxonomy" id="74649"/>
    <lineage>
        <taxon>Eukaryota</taxon>
        <taxon>Viridiplantae</taxon>
        <taxon>Streptophyta</taxon>
        <taxon>Embryophyta</taxon>
        <taxon>Tracheophyta</taxon>
        <taxon>Spermatophyta</taxon>
        <taxon>Magnoliopsida</taxon>
        <taxon>eudicotyledons</taxon>
        <taxon>Gunneridae</taxon>
        <taxon>Pentapetalae</taxon>
        <taxon>rosids</taxon>
        <taxon>fabids</taxon>
        <taxon>Rosales</taxon>
        <taxon>Rosaceae</taxon>
        <taxon>Rosoideae</taxon>
        <taxon>Rosoideae incertae sedis</taxon>
        <taxon>Rosa</taxon>
    </lineage>
</organism>
<dbReference type="InterPro" id="IPR001680">
    <property type="entry name" value="WD40_rpt"/>
</dbReference>
<feature type="zinc finger region" description="C3H1-type" evidence="4">
    <location>
        <begin position="22"/>
        <end position="48"/>
    </location>
</feature>
<feature type="domain" description="C3H1-type" evidence="5">
    <location>
        <begin position="87"/>
        <end position="113"/>
    </location>
</feature>
<dbReference type="Gene3D" id="3.30.1370.210">
    <property type="match status" value="1"/>
</dbReference>
<feature type="domain" description="C3H1-type" evidence="5">
    <location>
        <begin position="22"/>
        <end position="48"/>
    </location>
</feature>
<dbReference type="InterPro" id="IPR019775">
    <property type="entry name" value="WD40_repeat_CS"/>
</dbReference>
<name>A0A2P6QT98_ROSCH</name>
<evidence type="ECO:0000256" key="2">
    <source>
        <dbReference type="ARBA" id="ARBA00022737"/>
    </source>
</evidence>
<dbReference type="Proteomes" id="UP000238479">
    <property type="component" value="Chromosome 4"/>
</dbReference>
<dbReference type="InterPro" id="IPR044715">
    <property type="entry name" value="WDR86-like"/>
</dbReference>
<dbReference type="InterPro" id="IPR036322">
    <property type="entry name" value="WD40_repeat_dom_sf"/>
</dbReference>
<dbReference type="PRINTS" id="PR00320">
    <property type="entry name" value="GPROTEINBRPT"/>
</dbReference>
<accession>A0A2P6QT98</accession>
<dbReference type="PROSITE" id="PS50082">
    <property type="entry name" value="WD_REPEATS_2"/>
    <property type="match status" value="3"/>
</dbReference>
<comment type="caution">
    <text evidence="6">The sequence shown here is derived from an EMBL/GenBank/DDBJ whole genome shotgun (WGS) entry which is preliminary data.</text>
</comment>
<dbReference type="SUPFAM" id="SSF50978">
    <property type="entry name" value="WD40 repeat-like"/>
    <property type="match status" value="1"/>
</dbReference>
<gene>
    <name evidence="6" type="ORF">RchiOBHm_Chr4g0402321</name>
</gene>
<keyword evidence="7" id="KW-1185">Reference proteome</keyword>
<dbReference type="PANTHER" id="PTHR44489">
    <property type="match status" value="1"/>
</dbReference>
<evidence type="ECO:0000256" key="4">
    <source>
        <dbReference type="PROSITE-ProRule" id="PRU00723"/>
    </source>
</evidence>
<evidence type="ECO:0000256" key="3">
    <source>
        <dbReference type="PROSITE-ProRule" id="PRU00221"/>
    </source>
</evidence>
<dbReference type="InterPro" id="IPR015943">
    <property type="entry name" value="WD40/YVTN_repeat-like_dom_sf"/>
</dbReference>
<evidence type="ECO:0000313" key="7">
    <source>
        <dbReference type="Proteomes" id="UP000238479"/>
    </source>
</evidence>
<dbReference type="PROSITE" id="PS00678">
    <property type="entry name" value="WD_REPEATS_1"/>
    <property type="match status" value="2"/>
</dbReference>
<feature type="repeat" description="WD" evidence="3">
    <location>
        <begin position="124"/>
        <end position="165"/>
    </location>
</feature>
<evidence type="ECO:0000313" key="6">
    <source>
        <dbReference type="EMBL" id="PRQ37413.1"/>
    </source>
</evidence>
<dbReference type="Pfam" id="PF00400">
    <property type="entry name" value="WD40"/>
    <property type="match status" value="1"/>
</dbReference>
<keyword evidence="2" id="KW-0677">Repeat</keyword>
<protein>
    <submittedName>
        <fullName evidence="6">Putative transcription factor C3H family</fullName>
    </submittedName>
</protein>
<feature type="repeat" description="WD" evidence="3">
    <location>
        <begin position="251"/>
        <end position="290"/>
    </location>
</feature>
<dbReference type="OMA" id="AMEIGND"/>
<sequence>MDLRVSNSRLTRTEGSVYARRPASETVCKFWAMGRCLKKECRFLHADPEQKTLALKEEKAKSLGKASDSATVNVNVEKSIGTHKEKAKAEAVCKFWADGKCVRRGCPYLHSWFRGDGFSSLAKLQGHKKGITGIVLPEGSSSLYSAAKDGTVRVWDCNTGECSRVINLGAEAGCLISKGVWIFCSASNLVKAWNIESNAEFTLAGPVGQIYAMEIGNDMVFAGAEEGVIYVWKGKACSNAKANPFHPHQALSGHTAAVVSLRVGNIRLYSGSVDHTIRVWNLDTLECAMTLNGHSDAVTSLICWTTFLISCSLDHTIKVWTMCKGGNIEEIYTHTEEDGLLALSGMHDAEDKPVLLCSSKDNSVRIYDLPSFDERGRLFAKREVRAIQVGLGGLFFTGDETGGLSVWKWLEPAVKQES</sequence>
<keyword evidence="1 3" id="KW-0853">WD repeat</keyword>
<dbReference type="InterPro" id="IPR056454">
    <property type="entry name" value="Beta-prop_IP5PC_F"/>
</dbReference>
<dbReference type="Gramene" id="PRQ37413">
    <property type="protein sequence ID" value="PRQ37413"/>
    <property type="gene ID" value="RchiOBHm_Chr4g0402321"/>
</dbReference>
<proteinExistence type="predicted"/>
<feature type="repeat" description="WD" evidence="3">
    <location>
        <begin position="291"/>
        <end position="330"/>
    </location>
</feature>
<dbReference type="InterPro" id="IPR020472">
    <property type="entry name" value="WD40_PAC1"/>
</dbReference>
<dbReference type="PROSITE" id="PS50294">
    <property type="entry name" value="WD_REPEATS_REGION"/>
    <property type="match status" value="2"/>
</dbReference>
<reference evidence="6 7" key="1">
    <citation type="journal article" date="2018" name="Nat. Genet.">
        <title>The Rosa genome provides new insights in the design of modern roses.</title>
        <authorList>
            <person name="Bendahmane M."/>
        </authorList>
    </citation>
    <scope>NUCLEOTIDE SEQUENCE [LARGE SCALE GENOMIC DNA]</scope>
    <source>
        <strain evidence="7">cv. Old Blush</strain>
    </source>
</reference>
<dbReference type="SMART" id="SM00320">
    <property type="entry name" value="WD40"/>
    <property type="match status" value="6"/>
</dbReference>
<feature type="zinc finger region" description="C3H1-type" evidence="4">
    <location>
        <begin position="87"/>
        <end position="113"/>
    </location>
</feature>
<dbReference type="Gene3D" id="2.130.10.10">
    <property type="entry name" value="YVTN repeat-like/Quinoprotein amine dehydrogenase"/>
    <property type="match status" value="2"/>
</dbReference>
<evidence type="ECO:0000259" key="5">
    <source>
        <dbReference type="PROSITE" id="PS50103"/>
    </source>
</evidence>
<dbReference type="InterPro" id="IPR000571">
    <property type="entry name" value="Znf_CCCH"/>
</dbReference>
<dbReference type="AlphaFoldDB" id="A0A2P6QT98"/>
<evidence type="ECO:0000256" key="1">
    <source>
        <dbReference type="ARBA" id="ARBA00022574"/>
    </source>
</evidence>
<dbReference type="PROSITE" id="PS50103">
    <property type="entry name" value="ZF_C3H1"/>
    <property type="match status" value="2"/>
</dbReference>
<dbReference type="GO" id="GO:0008270">
    <property type="term" value="F:zinc ion binding"/>
    <property type="evidence" value="ECO:0007669"/>
    <property type="project" value="UniProtKB-KW"/>
</dbReference>
<dbReference type="OrthoDB" id="59941at2759"/>
<dbReference type="SMART" id="SM00356">
    <property type="entry name" value="ZnF_C3H1"/>
    <property type="match status" value="2"/>
</dbReference>
<keyword evidence="4" id="KW-0862">Zinc</keyword>
<keyword evidence="4" id="KW-0863">Zinc-finger</keyword>